<dbReference type="PANTHER" id="PTHR47032">
    <property type="entry name" value="UDP-D-XYLOSE:L-FUCOSE ALPHA-1,3-D-XYLOSYLTRANSFERASE-RELATED"/>
    <property type="match status" value="1"/>
</dbReference>
<comment type="similarity">
    <text evidence="1">Belongs to the glycosyltransferase 77 family.</text>
</comment>
<name>A0AA36IMI8_9DINO</name>
<dbReference type="GO" id="GO:0005794">
    <property type="term" value="C:Golgi apparatus"/>
    <property type="evidence" value="ECO:0007669"/>
    <property type="project" value="TreeGrafter"/>
</dbReference>
<comment type="caution">
    <text evidence="4">The sequence shown here is derived from an EMBL/GenBank/DDBJ whole genome shotgun (WGS) entry which is preliminary data.</text>
</comment>
<dbReference type="Pfam" id="PF03407">
    <property type="entry name" value="Nucleotid_trans"/>
    <property type="match status" value="1"/>
</dbReference>
<dbReference type="InterPro" id="IPR005069">
    <property type="entry name" value="Nucl-diP-sugar_transferase"/>
</dbReference>
<dbReference type="EMBL" id="CAUJNA010001824">
    <property type="protein sequence ID" value="CAJ1389194.1"/>
    <property type="molecule type" value="Genomic_DNA"/>
</dbReference>
<evidence type="ECO:0000313" key="5">
    <source>
        <dbReference type="Proteomes" id="UP001178507"/>
    </source>
</evidence>
<keyword evidence="2" id="KW-0732">Signal</keyword>
<accession>A0AA36IMI8</accession>
<dbReference type="Proteomes" id="UP001178507">
    <property type="component" value="Unassembled WGS sequence"/>
</dbReference>
<protein>
    <recommendedName>
        <fullName evidence="3">Nucleotide-diphospho-sugar transferase domain-containing protein</fullName>
    </recommendedName>
</protein>
<feature type="domain" description="Nucleotide-diphospho-sugar transferase" evidence="3">
    <location>
        <begin position="155"/>
        <end position="392"/>
    </location>
</feature>
<feature type="signal peptide" evidence="2">
    <location>
        <begin position="1"/>
        <end position="17"/>
    </location>
</feature>
<evidence type="ECO:0000313" key="4">
    <source>
        <dbReference type="EMBL" id="CAJ1389194.1"/>
    </source>
</evidence>
<evidence type="ECO:0000256" key="2">
    <source>
        <dbReference type="SAM" id="SignalP"/>
    </source>
</evidence>
<gene>
    <name evidence="4" type="ORF">EVOR1521_LOCUS14866</name>
</gene>
<sequence length="863" mass="96839">MAGRCACLFWLLARAGGSDDGQRPLFFWVSPETKVQLQEAAAAEGLGLADAFERWVDLRSAAAGVLRAEANQVPMPDAAGDVDAIQSGHQTPSAQEVYSALPERVQSRFLRGLWPGMRDIAGSSGRLLLTWTGGKEFVQLAQNLALSIKKHVPSLLPHFCVVALDDEAEMQLRSHGICALISEDSLVSDPDRWDFKKRLLGAGLVLGLEVLVLDADCVILQDPFLNVWNDSDLETGTDHMFPERDLWQPHMRLEEHLNTGFLYANGKARGGRLLCFLASFLHIFAEPDLLGLPRDFFDQRAFNKFVLMHLAAAPPMAQIRYGKSQVELPSWPPERLAVAEMLGEVCGLCRSASQPLVIRVLDPEIIAHGMNYFRRATHLHRQPAVVHANGVDAKVYFMRDRGIWFVDDWSERFPVDSRFLTYGHPPGLDLKGDFNTLLAALEVAKVLKRRLVLPRTMHCANSPAHEAYQLPLQECTVDHFASPKILLRYYNESLVESSVATHPQYQALLSSSSWTVGPADADALLEDPRTSSAAVLNLEVDVVEARDSLFQGLQAFPDSVPKPACKFAYWPGRQMACRDEAYLRKVGQEKACNAEGQEACGVKGFSCCEVFHGWAEKLEVFTGRPWDLPCNCGLERCAQFHRTSDYPQLGENHRCCFRKHEDPPMLQCIDVGVFPSSIPAMDFNSYSSDVLWALKLRGSEVFTETFQACWRWTQAASVSMSMSTRSNDVGRECTWIVSSFLLVHDEHALLDEWLGFMLRQHFPNLEELHAERSGGFAKLQSVQNRAKWLLKRSWSQGAEGAAVEIYETSTGRQRKVFPERSSFRTSHTWRASYDLLPSRNKRLHRMGFLSLIWTCSRIVAGPC</sequence>
<dbReference type="AlphaFoldDB" id="A0AA36IMI8"/>
<proteinExistence type="inferred from homology"/>
<keyword evidence="5" id="KW-1185">Reference proteome</keyword>
<reference evidence="4" key="1">
    <citation type="submission" date="2023-08" db="EMBL/GenBank/DDBJ databases">
        <authorList>
            <person name="Chen Y."/>
            <person name="Shah S."/>
            <person name="Dougan E. K."/>
            <person name="Thang M."/>
            <person name="Chan C."/>
        </authorList>
    </citation>
    <scope>NUCLEOTIDE SEQUENCE</scope>
</reference>
<dbReference type="InterPro" id="IPR029044">
    <property type="entry name" value="Nucleotide-diphossugar_trans"/>
</dbReference>
<organism evidence="4 5">
    <name type="scientific">Effrenium voratum</name>
    <dbReference type="NCBI Taxonomy" id="2562239"/>
    <lineage>
        <taxon>Eukaryota</taxon>
        <taxon>Sar</taxon>
        <taxon>Alveolata</taxon>
        <taxon>Dinophyceae</taxon>
        <taxon>Suessiales</taxon>
        <taxon>Symbiodiniaceae</taxon>
        <taxon>Effrenium</taxon>
    </lineage>
</organism>
<dbReference type="InterPro" id="IPR052636">
    <property type="entry name" value="UDP-D-xylose:L-fucose_XylT"/>
</dbReference>
<dbReference type="PANTHER" id="PTHR47032:SF1">
    <property type="entry name" value="UDP-D-XYLOSE:L-FUCOSE ALPHA-1,3-D-XYLOSYLTRANSFERASE-RELATED"/>
    <property type="match status" value="1"/>
</dbReference>
<feature type="chain" id="PRO_5041237698" description="Nucleotide-diphospho-sugar transferase domain-containing protein" evidence="2">
    <location>
        <begin position="18"/>
        <end position="863"/>
    </location>
</feature>
<dbReference type="GO" id="GO:0016757">
    <property type="term" value="F:glycosyltransferase activity"/>
    <property type="evidence" value="ECO:0007669"/>
    <property type="project" value="TreeGrafter"/>
</dbReference>
<dbReference type="SUPFAM" id="SSF53448">
    <property type="entry name" value="Nucleotide-diphospho-sugar transferases"/>
    <property type="match status" value="1"/>
</dbReference>
<evidence type="ECO:0000256" key="1">
    <source>
        <dbReference type="ARBA" id="ARBA00007033"/>
    </source>
</evidence>
<evidence type="ECO:0000259" key="3">
    <source>
        <dbReference type="Pfam" id="PF03407"/>
    </source>
</evidence>